<feature type="region of interest" description="Disordered" evidence="1">
    <location>
        <begin position="85"/>
        <end position="104"/>
    </location>
</feature>
<reference evidence="4" key="1">
    <citation type="submission" date="2017-09" db="EMBL/GenBank/DDBJ databases">
        <title>Depth-based differentiation of microbial function through sediment-hosted aquifers and enrichment of novel symbionts in the deep terrestrial subsurface.</title>
        <authorList>
            <person name="Probst A.J."/>
            <person name="Ladd B."/>
            <person name="Jarett J.K."/>
            <person name="Geller-Mcgrath D.E."/>
            <person name="Sieber C.M.K."/>
            <person name="Emerson J.B."/>
            <person name="Anantharaman K."/>
            <person name="Thomas B.C."/>
            <person name="Malmstrom R."/>
            <person name="Stieglmeier M."/>
            <person name="Klingl A."/>
            <person name="Woyke T."/>
            <person name="Ryan C.M."/>
            <person name="Banfield J.F."/>
        </authorList>
    </citation>
    <scope>NUCLEOTIDE SEQUENCE [LARGE SCALE GENOMIC DNA]</scope>
</reference>
<feature type="region of interest" description="Disordered" evidence="1">
    <location>
        <begin position="48"/>
        <end position="74"/>
    </location>
</feature>
<feature type="chain" id="PRO_5014824951" evidence="2">
    <location>
        <begin position="24"/>
        <end position="288"/>
    </location>
</feature>
<evidence type="ECO:0000313" key="3">
    <source>
        <dbReference type="EMBL" id="PJC23744.1"/>
    </source>
</evidence>
<comment type="caution">
    <text evidence="3">The sequence shown here is derived from an EMBL/GenBank/DDBJ whole genome shotgun (WGS) entry which is preliminary data.</text>
</comment>
<proteinExistence type="predicted"/>
<dbReference type="AlphaFoldDB" id="A0A2M8ELX7"/>
<name>A0A2M8ELX7_UNCKA</name>
<protein>
    <submittedName>
        <fullName evidence="3">Uncharacterized protein</fullName>
    </submittedName>
</protein>
<accession>A0A2M8ELX7</accession>
<gene>
    <name evidence="3" type="ORF">CO058_01975</name>
</gene>
<sequence>MPSNLKIVLFVVIFLLIFSSAGAAAYFMFFDKKDVDIELVASVPEVEVSNTPVPASAPEPDSTGISPDVPKVIPQKPPAVIEKEGKKVETVETETTKTAPSNNKKPEVNILSYGLADWNHDSDKGVSISARAKDSDGYISKVEIYVDGDKKATVLPRNIGGKSKTLLDDPEDIVDITEQIGNDIQDEVDDGDIKYIYRKSKEWSKESESCGISQGFVHIFVGESKFYDVRTSEDLDESVICFESETMNVDDLYYYMWQPDGGSHDTYAIAYDQYGASTKSDKVEFDVD</sequence>
<organism evidence="3 4">
    <name type="scientific">candidate division WWE3 bacterium CG_4_9_14_0_2_um_filter_35_11</name>
    <dbReference type="NCBI Taxonomy" id="1975077"/>
    <lineage>
        <taxon>Bacteria</taxon>
        <taxon>Katanobacteria</taxon>
    </lineage>
</organism>
<feature type="signal peptide" evidence="2">
    <location>
        <begin position="1"/>
        <end position="23"/>
    </location>
</feature>
<dbReference type="Proteomes" id="UP000229756">
    <property type="component" value="Unassembled WGS sequence"/>
</dbReference>
<evidence type="ECO:0000256" key="2">
    <source>
        <dbReference type="SAM" id="SignalP"/>
    </source>
</evidence>
<evidence type="ECO:0000256" key="1">
    <source>
        <dbReference type="SAM" id="MobiDB-lite"/>
    </source>
</evidence>
<dbReference type="EMBL" id="PFSJ01000015">
    <property type="protein sequence ID" value="PJC23744.1"/>
    <property type="molecule type" value="Genomic_DNA"/>
</dbReference>
<keyword evidence="2" id="KW-0732">Signal</keyword>
<evidence type="ECO:0000313" key="4">
    <source>
        <dbReference type="Proteomes" id="UP000229756"/>
    </source>
</evidence>